<dbReference type="EMBL" id="QTSX02006789">
    <property type="protein sequence ID" value="KAJ9052113.1"/>
    <property type="molecule type" value="Genomic_DNA"/>
</dbReference>
<evidence type="ECO:0000313" key="2">
    <source>
        <dbReference type="Proteomes" id="UP001165960"/>
    </source>
</evidence>
<gene>
    <name evidence="1" type="primary">UBP21</name>
    <name evidence="1" type="ORF">DSO57_1037398</name>
</gene>
<proteinExistence type="predicted"/>
<comment type="caution">
    <text evidence="1">The sequence shown here is derived from an EMBL/GenBank/DDBJ whole genome shotgun (WGS) entry which is preliminary data.</text>
</comment>
<dbReference type="Proteomes" id="UP001165960">
    <property type="component" value="Unassembled WGS sequence"/>
</dbReference>
<keyword evidence="2" id="KW-1185">Reference proteome</keyword>
<organism evidence="1 2">
    <name type="scientific">Entomophthora muscae</name>
    <dbReference type="NCBI Taxonomy" id="34485"/>
    <lineage>
        <taxon>Eukaryota</taxon>
        <taxon>Fungi</taxon>
        <taxon>Fungi incertae sedis</taxon>
        <taxon>Zoopagomycota</taxon>
        <taxon>Entomophthoromycotina</taxon>
        <taxon>Entomophthoromycetes</taxon>
        <taxon>Entomophthorales</taxon>
        <taxon>Entomophthoraceae</taxon>
        <taxon>Entomophthora</taxon>
    </lineage>
</organism>
<evidence type="ECO:0000313" key="1">
    <source>
        <dbReference type="EMBL" id="KAJ9052113.1"/>
    </source>
</evidence>
<dbReference type="EC" id="3.4.19.12" evidence="1"/>
<protein>
    <submittedName>
        <fullName evidence="1">Ubiquitin carboxyl-terminal hydrolase 21</fullName>
        <ecNumber evidence="1">3.4.19.12</ecNumber>
    </submittedName>
</protein>
<name>A0ACC2RPY1_9FUNG</name>
<reference evidence="1" key="1">
    <citation type="submission" date="2022-04" db="EMBL/GenBank/DDBJ databases">
        <title>Genome of the entomopathogenic fungus Entomophthora muscae.</title>
        <authorList>
            <person name="Elya C."/>
            <person name="Lovett B.R."/>
            <person name="Lee E."/>
            <person name="Macias A.M."/>
            <person name="Hajek A.E."/>
            <person name="De Bivort B.L."/>
            <person name="Kasson M.T."/>
            <person name="De Fine Licht H.H."/>
            <person name="Stajich J.E."/>
        </authorList>
    </citation>
    <scope>NUCLEOTIDE SEQUENCE</scope>
    <source>
        <strain evidence="1">Berkeley</strain>
    </source>
</reference>
<accession>A0ACC2RPY1</accession>
<keyword evidence="1" id="KW-0378">Hydrolase</keyword>
<sequence length="223" mass="25096">MGLCRMQSIFLRSLILKLAEINANELNICTQSMSGLIHNNAISHIFQPTIRTRIWCLCGHSHEETIHPITISLPIHETIEKSMENITAPTTLPGHICPACGKSGGVQKSDHFQRAPIVLLICLERSSFSPVGVVPIYTKIRYGMTLNLSPYFCDPPSDLIYQLQATTFYTGHANIRNHFTAQVLSADGIWRYCNDSNIQRLIEPKLYSRDAYLLFYSLKSPSS</sequence>